<dbReference type="Gene3D" id="3.20.20.450">
    <property type="entry name" value="EAL domain"/>
    <property type="match status" value="1"/>
</dbReference>
<dbReference type="SUPFAM" id="SSF141868">
    <property type="entry name" value="EAL domain-like"/>
    <property type="match status" value="1"/>
</dbReference>
<feature type="region of interest" description="Disordered" evidence="1">
    <location>
        <begin position="24"/>
        <end position="57"/>
    </location>
</feature>
<dbReference type="Proteomes" id="UP000217076">
    <property type="component" value="Unassembled WGS sequence"/>
</dbReference>
<evidence type="ECO:0000256" key="1">
    <source>
        <dbReference type="SAM" id="MobiDB-lite"/>
    </source>
</evidence>
<gene>
    <name evidence="2" type="ORF">SAMN05421742_104201</name>
</gene>
<name>A0A1G7ZTL8_9PROT</name>
<dbReference type="AlphaFoldDB" id="A0A1G7ZTL8"/>
<accession>A0A1G7ZTL8</accession>
<proteinExistence type="predicted"/>
<feature type="region of interest" description="Disordered" evidence="1">
    <location>
        <begin position="207"/>
        <end position="268"/>
    </location>
</feature>
<keyword evidence="3" id="KW-1185">Reference proteome</keyword>
<evidence type="ECO:0000313" key="2">
    <source>
        <dbReference type="EMBL" id="SDH11510.1"/>
    </source>
</evidence>
<evidence type="ECO:0000313" key="3">
    <source>
        <dbReference type="Proteomes" id="UP000217076"/>
    </source>
</evidence>
<dbReference type="STRING" id="83401.SAMN05421742_104201"/>
<sequence>MAPRLPGRRAKGRREPHLDDVAAFAQADPVEAGAPIRLPPPRETRSEGRRNEPAGADSFDRVGRRVARFAAHPGRMALIVHLSRLAAEHRQPLLLAVALEAFESRADGQDLEVHPLPNGDLVVLYAGRQREAVATALLEVRCLFADDALISPGFGLPGAAGGTLESMPEDGDDPLASLFLLDRQQGAVERHLANLAVAVNEEKASLGRQAASRAERLNESRASSSRTDPRMESQVVPQVVPQVGPDIAPATPDRAPATSAEAAPPEELAVEGTLPVAASVRRDRGSPLTPDLLARTEAILEKADLSAYLRRQSVAAILGGERPDPVFSEIYVSIEELRRTILPTVDLAANPWLFRRLTHTLDQRVLAVLARNDDRSLEAGFSINLNVRTLLSEAFLRFDDSVASGQHTTVVLEIGVEDICADVNAFLFARDFARQRGYRVCVDGLTWRTLPVIDVDRLGVDLAKIYWEPELARRLSGPDGHGIAAMLQKARRRRLILGHCDSAEAIRLGQQLGIGLFQGRHVENLIRPGAVV</sequence>
<feature type="compositionally biased region" description="Low complexity" evidence="1">
    <location>
        <begin position="252"/>
        <end position="268"/>
    </location>
</feature>
<reference evidence="3" key="1">
    <citation type="submission" date="2016-10" db="EMBL/GenBank/DDBJ databases">
        <authorList>
            <person name="Varghese N."/>
            <person name="Submissions S."/>
        </authorList>
    </citation>
    <scope>NUCLEOTIDE SEQUENCE [LARGE SCALE GENOMIC DNA]</scope>
    <source>
        <strain evidence="3">930I</strain>
    </source>
</reference>
<organism evidence="2 3">
    <name type="scientific">Roseospirillum parvum</name>
    <dbReference type="NCBI Taxonomy" id="83401"/>
    <lineage>
        <taxon>Bacteria</taxon>
        <taxon>Pseudomonadati</taxon>
        <taxon>Pseudomonadota</taxon>
        <taxon>Alphaproteobacteria</taxon>
        <taxon>Rhodospirillales</taxon>
        <taxon>Rhodospirillaceae</taxon>
        <taxon>Roseospirillum</taxon>
    </lineage>
</organism>
<protein>
    <submittedName>
        <fullName evidence="2">EAL domain-containing protein</fullName>
    </submittedName>
</protein>
<dbReference type="RefSeq" id="WP_092618017.1">
    <property type="nucleotide sequence ID" value="NZ_FNCV01000004.1"/>
</dbReference>
<feature type="compositionally biased region" description="Low complexity" evidence="1">
    <location>
        <begin position="234"/>
        <end position="245"/>
    </location>
</feature>
<dbReference type="OrthoDB" id="8431402at2"/>
<dbReference type="InterPro" id="IPR035919">
    <property type="entry name" value="EAL_sf"/>
</dbReference>
<feature type="compositionally biased region" description="Basic and acidic residues" evidence="1">
    <location>
        <begin position="40"/>
        <end position="57"/>
    </location>
</feature>
<dbReference type="EMBL" id="FNCV01000004">
    <property type="protein sequence ID" value="SDH11510.1"/>
    <property type="molecule type" value="Genomic_DNA"/>
</dbReference>